<keyword evidence="1" id="KW-0812">Transmembrane</keyword>
<keyword evidence="1" id="KW-1133">Transmembrane helix</keyword>
<comment type="caution">
    <text evidence="2">The sequence shown here is derived from an EMBL/GenBank/DDBJ whole genome shotgun (WGS) entry which is preliminary data.</text>
</comment>
<feature type="transmembrane region" description="Helical" evidence="1">
    <location>
        <begin position="192"/>
        <end position="212"/>
    </location>
</feature>
<feature type="transmembrane region" description="Helical" evidence="1">
    <location>
        <begin position="253"/>
        <end position="274"/>
    </location>
</feature>
<reference evidence="3" key="1">
    <citation type="journal article" date="2019" name="Int. J. Syst. Evol. Microbiol.">
        <title>The Global Catalogue of Microorganisms (GCM) 10K type strain sequencing project: providing services to taxonomists for standard genome sequencing and annotation.</title>
        <authorList>
            <consortium name="The Broad Institute Genomics Platform"/>
            <consortium name="The Broad Institute Genome Sequencing Center for Infectious Disease"/>
            <person name="Wu L."/>
            <person name="Ma J."/>
        </authorList>
    </citation>
    <scope>NUCLEOTIDE SEQUENCE [LARGE SCALE GENOMIC DNA]</scope>
    <source>
        <strain evidence="3">GH52</strain>
    </source>
</reference>
<protein>
    <recommendedName>
        <fullName evidence="4">ABC transporter permease</fullName>
    </recommendedName>
</protein>
<feature type="transmembrane region" description="Helical" evidence="1">
    <location>
        <begin position="377"/>
        <end position="397"/>
    </location>
</feature>
<evidence type="ECO:0000256" key="1">
    <source>
        <dbReference type="SAM" id="Phobius"/>
    </source>
</evidence>
<keyword evidence="1" id="KW-0472">Membrane</keyword>
<proteinExistence type="predicted"/>
<evidence type="ECO:0008006" key="4">
    <source>
        <dbReference type="Google" id="ProtNLM"/>
    </source>
</evidence>
<keyword evidence="3" id="KW-1185">Reference proteome</keyword>
<feature type="transmembrane region" description="Helical" evidence="1">
    <location>
        <begin position="286"/>
        <end position="304"/>
    </location>
</feature>
<feature type="transmembrane region" description="Helical" evidence="1">
    <location>
        <begin position="154"/>
        <end position="172"/>
    </location>
</feature>
<organism evidence="2 3">
    <name type="scientific">Paenibacillus yanchengensis</name>
    <dbReference type="NCBI Taxonomy" id="2035833"/>
    <lineage>
        <taxon>Bacteria</taxon>
        <taxon>Bacillati</taxon>
        <taxon>Bacillota</taxon>
        <taxon>Bacilli</taxon>
        <taxon>Bacillales</taxon>
        <taxon>Paenibacillaceae</taxon>
        <taxon>Paenibacillus</taxon>
    </lineage>
</organism>
<name>A0ABW4YNL6_9BACL</name>
<sequence>MSSLWLEEFNKLFVKQKGWIIVTIALLFKIVITIQSGYHTETIIERNPEGYHYYLQQYTGPLTTEKEQQMKQEYEAVVHAQYELDKLSQQWQAGEIEDIYYKDKSKQYYEKMSNSAVFHLLYNQYFYVKEAPSERYIVDERGWNTLLSHGIPDFLLLLVLIILLTPLFCYEYEQDMILLLQSSKKGKYVVGIIKLVIGSFIALMLTLLFYIVDWICVHAMVGLHHGNYPLQSLTYFSTSDYKITLNEALLLKLLLRMIGSLFFMGCISLIGVISKKTIITLFTSSVLVLLPFVLLMGQSLLYYLPIPAGLLEGSAYLWGDKYTILYATGGSSTRQITFQALEKKEFLMLLMFYLLVTVLLFVFTFRKYAGIQWKAKYNSNLVKLGLVVCIFSSSIMLQGCQSSENSDHIFTYHVNKGAYTGETENYNVHMQIEDNDIVATNKITGEQFSIIRDPFKQNSSKKILSIFVHEGWTYYSTQDEKYAGIQIYGISMENFKQTLIYSNMKENQEEFFGMLTRENKEQLSTVNSLFWLNKNNIYYVQGSELFIMDRKTNKMKLVTNDVVTGIGVFYYNGDVFYVDLQYRLKRYLYNTGEVHTVNDIYTEDFYIEDNILYYKELLNKQQVSTLNLAL</sequence>
<evidence type="ECO:0000313" key="2">
    <source>
        <dbReference type="EMBL" id="MFD2117264.1"/>
    </source>
</evidence>
<feature type="transmembrane region" description="Helical" evidence="1">
    <location>
        <begin position="346"/>
        <end position="365"/>
    </location>
</feature>
<gene>
    <name evidence="2" type="ORF">ACFSJH_16160</name>
</gene>
<dbReference type="EMBL" id="JBHUHO010000038">
    <property type="protein sequence ID" value="MFD2117264.1"/>
    <property type="molecule type" value="Genomic_DNA"/>
</dbReference>
<dbReference type="RefSeq" id="WP_377774265.1">
    <property type="nucleotide sequence ID" value="NZ_JBHUHO010000038.1"/>
</dbReference>
<dbReference type="Proteomes" id="UP001597362">
    <property type="component" value="Unassembled WGS sequence"/>
</dbReference>
<evidence type="ECO:0000313" key="3">
    <source>
        <dbReference type="Proteomes" id="UP001597362"/>
    </source>
</evidence>
<accession>A0ABW4YNL6</accession>